<name>F9FMA1_FUSOF</name>
<dbReference type="PANTHER" id="PTHR40788:SF1">
    <property type="entry name" value="IPA PROTEIN"/>
    <property type="match status" value="1"/>
</dbReference>
<dbReference type="EMBL" id="AFQF01002280">
    <property type="protein sequence ID" value="EGU81956.1"/>
    <property type="molecule type" value="Genomic_DNA"/>
</dbReference>
<dbReference type="PaxDb" id="5507-FOXG_14739P0"/>
<dbReference type="STRING" id="660025.F9FMA1"/>
<dbReference type="InterPro" id="IPR012933">
    <property type="entry name" value="HicA_mRNA_interferase"/>
</dbReference>
<dbReference type="PANTHER" id="PTHR40788">
    <property type="entry name" value="CLR5 DOMAIN-CONTAINING PROTEIN-RELATED"/>
    <property type="match status" value="1"/>
</dbReference>
<feature type="compositionally biased region" description="Basic and acidic residues" evidence="1">
    <location>
        <begin position="1"/>
        <end position="10"/>
    </location>
</feature>
<gene>
    <name evidence="2" type="ORF">FOXB_07531</name>
</gene>
<protein>
    <submittedName>
        <fullName evidence="2">Uncharacterized protein</fullName>
    </submittedName>
</protein>
<dbReference type="OrthoDB" id="2922289at2759"/>
<sequence length="1047" mass="119381">MNPFALHRDEEPDPPQYSSTVTAVERSVRPPPCECADCQNGFYAVEEQYSPEHSYHRRLSDDEAERSARSVVGDIHRRRTQLSEQIDVFGDVLLSRWKKRSQAKRAVLLKEAAPDLEEQQWFLPRYTYMRERFYIHARSPTRRRQLLLPWLNAQVLKTNPAVLFALLHYRTAYSPQSWAAFDSRQLTLGWAAGFFDVDFSAKCVVMYGDRYGLLVDWEAKAAHRADTLGYPRAMLVLEAQAYLLEVLCNIVDKVLEGVDPQQPRRSEKWHDLVSHEAFRETGAVEFWSPYTNQAFSRPPMFNCDYLLTLAKSRLDETGDHLWYLQCDGAYVRRHVKMMFATDIFKKASEHQRAMMLTQRVILEIESCCWWRWIEMECRHVDAVRKRFSDSIYPGTPLPPSYDKALGALELLLVNQVIYRASLLEGLLPHIPGMQKHWTIDTSQHSSDRIGLLKRTTLPNTQESLTDDPLDWCLVQLQGQPDDQRTFDHAMLFAMIQDHLSSNPSEGKRLDEITYQILSDLSTCHEMLMAVRSHRPQNAARTLDQVYATEHRESWKLRRMIKPDAVVFQRIGRAFIRDFYNIKSPTGPRNDNWLWQSRALRTAVEKFWESIGGFLREELTNSEPAFTEEEVDSLLSVVSANLSAEYIQDEQRAEAEILAAIQMVDKTQRTVAGTFSVGSEPRLVSTKIAQGREKVKTRAEQGSSASDVTEPPAEAAGEVTKDAVIPLTRPSLGVIYLMFPSKDDVAKDVLWDRFVHAMIEAGFTARNNSGSAVAFKQGDRGRIVFHKPHPVDKIDPVLLRIMGKRMAKWFGWRRELFALRDGTTSSVPQCPQLRPGITQTSFSGVEHFGHRVPGMALSVGGREGILKLICRVMHDSATTATVAVDQDPLFFTTITITTIAMLSGISTIQIPNEQKDHNRHLHYEGEFDLHRIEEDAASFNMKVWRDIKISNRKCLRECLTSKGKQAYKYPCGVACGAVSVQAMVTGPGLTTCEKWTGVDRQDDIVDFQPTWNLQWILHQPLNLIRKKNRVTSVATVTGCALGGRYVVN</sequence>
<proteinExistence type="predicted"/>
<accession>F9FMA1</accession>
<dbReference type="GO" id="GO:0003729">
    <property type="term" value="F:mRNA binding"/>
    <property type="evidence" value="ECO:0007669"/>
    <property type="project" value="InterPro"/>
</dbReference>
<evidence type="ECO:0000256" key="1">
    <source>
        <dbReference type="SAM" id="MobiDB-lite"/>
    </source>
</evidence>
<dbReference type="Pfam" id="PF07927">
    <property type="entry name" value="HicA_toxin"/>
    <property type="match status" value="1"/>
</dbReference>
<evidence type="ECO:0000313" key="2">
    <source>
        <dbReference type="EMBL" id="EGU81956.1"/>
    </source>
</evidence>
<comment type="caution">
    <text evidence="2">The sequence shown here is derived from an EMBL/GenBank/DDBJ whole genome shotgun (WGS) entry which is preliminary data.</text>
</comment>
<feature type="region of interest" description="Disordered" evidence="1">
    <location>
        <begin position="1"/>
        <end position="23"/>
    </location>
</feature>
<organism evidence="2">
    <name type="scientific">Fusarium oxysporum (strain Fo5176)</name>
    <name type="common">Fusarium vascular wilt</name>
    <dbReference type="NCBI Taxonomy" id="660025"/>
    <lineage>
        <taxon>Eukaryota</taxon>
        <taxon>Fungi</taxon>
        <taxon>Dikarya</taxon>
        <taxon>Ascomycota</taxon>
        <taxon>Pezizomycotina</taxon>
        <taxon>Sordariomycetes</taxon>
        <taxon>Hypocreomycetidae</taxon>
        <taxon>Hypocreales</taxon>
        <taxon>Nectriaceae</taxon>
        <taxon>Fusarium</taxon>
        <taxon>Fusarium oxysporum species complex</taxon>
    </lineage>
</organism>
<reference evidence="2" key="1">
    <citation type="journal article" date="2012" name="Mol. Plant Microbe Interact.">
        <title>A highly conserved effector in Fusarium oxysporum is required for full virulence on Arabidopsis.</title>
        <authorList>
            <person name="Thatcher L.F."/>
            <person name="Gardiner D.M."/>
            <person name="Kazan K."/>
            <person name="Manners J."/>
        </authorList>
    </citation>
    <scope>NUCLEOTIDE SEQUENCE [LARGE SCALE GENOMIC DNA]</scope>
    <source>
        <strain evidence="2">Fo5176</strain>
    </source>
</reference>
<dbReference type="AlphaFoldDB" id="F9FMA1"/>
<feature type="region of interest" description="Disordered" evidence="1">
    <location>
        <begin position="691"/>
        <end position="716"/>
    </location>
</feature>